<feature type="region of interest" description="Disordered" evidence="1">
    <location>
        <begin position="1"/>
        <end position="21"/>
    </location>
</feature>
<dbReference type="RefSeq" id="WP_227776215.1">
    <property type="nucleotide sequence ID" value="NZ_BAABKX010000001.1"/>
</dbReference>
<dbReference type="GeneID" id="68612018"/>
<evidence type="ECO:0000313" key="3">
    <source>
        <dbReference type="EMBL" id="GAA5045823.1"/>
    </source>
</evidence>
<name>A0AAV3UF15_9EURY</name>
<gene>
    <name evidence="3" type="ORF">GCM10025751_14310</name>
</gene>
<dbReference type="Proteomes" id="UP001501729">
    <property type="component" value="Unassembled WGS sequence"/>
</dbReference>
<organism evidence="3 4">
    <name type="scientific">Haladaptatus pallidirubidus</name>
    <dbReference type="NCBI Taxonomy" id="1008152"/>
    <lineage>
        <taxon>Archaea</taxon>
        <taxon>Methanobacteriati</taxon>
        <taxon>Methanobacteriota</taxon>
        <taxon>Stenosarchaea group</taxon>
        <taxon>Halobacteria</taxon>
        <taxon>Halobacteriales</taxon>
        <taxon>Haladaptataceae</taxon>
        <taxon>Haladaptatus</taxon>
    </lineage>
</organism>
<feature type="domain" description="Halobacterial output" evidence="2">
    <location>
        <begin position="22"/>
        <end position="96"/>
    </location>
</feature>
<dbReference type="Pfam" id="PF18545">
    <property type="entry name" value="HalOD1"/>
    <property type="match status" value="1"/>
</dbReference>
<dbReference type="AlphaFoldDB" id="A0AAV3UF15"/>
<evidence type="ECO:0000259" key="2">
    <source>
        <dbReference type="Pfam" id="PF18545"/>
    </source>
</evidence>
<sequence>MNEDGSPDKRGVHRVKHDLASSQSLSTTVTVAVADVAGVEPAEIPEQLYDVIDPEALDKLFKSRDDGTSRRGGRLSFSLYGHHVTVRGDGSITVQPGLARIKQLGGNLLVVGSVPDSVVDTASTPLLGETSRNRTRLFALHDRSISTARSRLSMAGSIGKNAYIVDYHTDSRSTVAEDSVRILPEIERIDGDIDDFRDKIVATIRRLDAERGGFEPAELRFCFDTLRPLVETHDDALVDAFLGPICEALKDVSGMAHYVLPIEYDSPPVRAITSKFDAIVELRAGDSGPEQRWHLRETNYTTEWFDI</sequence>
<feature type="compositionally biased region" description="Basic and acidic residues" evidence="1">
    <location>
        <begin position="1"/>
        <end position="10"/>
    </location>
</feature>
<dbReference type="Pfam" id="PF24336">
    <property type="entry name" value="DUF7504"/>
    <property type="match status" value="1"/>
</dbReference>
<reference evidence="3 4" key="1">
    <citation type="journal article" date="2019" name="Int. J. Syst. Evol. Microbiol.">
        <title>The Global Catalogue of Microorganisms (GCM) 10K type strain sequencing project: providing services to taxonomists for standard genome sequencing and annotation.</title>
        <authorList>
            <consortium name="The Broad Institute Genomics Platform"/>
            <consortium name="The Broad Institute Genome Sequencing Center for Infectious Disease"/>
            <person name="Wu L."/>
            <person name="Ma J."/>
        </authorList>
    </citation>
    <scope>NUCLEOTIDE SEQUENCE [LARGE SCALE GENOMIC DNA]</scope>
    <source>
        <strain evidence="3 4">JCM 17504</strain>
    </source>
</reference>
<dbReference type="InterPro" id="IPR055927">
    <property type="entry name" value="DUF7504"/>
</dbReference>
<dbReference type="InterPro" id="IPR040624">
    <property type="entry name" value="HalOD1"/>
</dbReference>
<proteinExistence type="predicted"/>
<comment type="caution">
    <text evidence="3">The sequence shown here is derived from an EMBL/GenBank/DDBJ whole genome shotgun (WGS) entry which is preliminary data.</text>
</comment>
<keyword evidence="4" id="KW-1185">Reference proteome</keyword>
<evidence type="ECO:0000256" key="1">
    <source>
        <dbReference type="SAM" id="MobiDB-lite"/>
    </source>
</evidence>
<accession>A0AAV3UF15</accession>
<evidence type="ECO:0000313" key="4">
    <source>
        <dbReference type="Proteomes" id="UP001501729"/>
    </source>
</evidence>
<dbReference type="EMBL" id="BAABKX010000001">
    <property type="protein sequence ID" value="GAA5045823.1"/>
    <property type="molecule type" value="Genomic_DNA"/>
</dbReference>
<protein>
    <recommendedName>
        <fullName evidence="2">Halobacterial output domain-containing protein</fullName>
    </recommendedName>
</protein>